<reference evidence="1" key="1">
    <citation type="submission" date="2016-12" db="EMBL/GenBank/DDBJ databases">
        <authorList>
            <person name="Moulin L."/>
        </authorList>
    </citation>
    <scope>NUCLEOTIDE SEQUENCE [LARGE SCALE GENOMIC DNA]</scope>
    <source>
        <strain evidence="1">STM 7183</strain>
    </source>
</reference>
<evidence type="ECO:0000313" key="1">
    <source>
        <dbReference type="EMBL" id="SIT52129.1"/>
    </source>
</evidence>
<evidence type="ECO:0000313" key="2">
    <source>
        <dbReference type="Proteomes" id="UP000195569"/>
    </source>
</evidence>
<dbReference type="EMBL" id="CYGY02000202">
    <property type="protein sequence ID" value="SIT52129.1"/>
    <property type="molecule type" value="Genomic_DNA"/>
</dbReference>
<dbReference type="AlphaFoldDB" id="A0A1N7SXB1"/>
<dbReference type="Proteomes" id="UP000195569">
    <property type="component" value="Unassembled WGS sequence"/>
</dbReference>
<accession>A0A1N7SXB1</accession>
<organism evidence="1 2">
    <name type="scientific">Paraburkholderia piptadeniae</name>
    <dbReference type="NCBI Taxonomy" id="1701573"/>
    <lineage>
        <taxon>Bacteria</taxon>
        <taxon>Pseudomonadati</taxon>
        <taxon>Pseudomonadota</taxon>
        <taxon>Betaproteobacteria</taxon>
        <taxon>Burkholderiales</taxon>
        <taxon>Burkholderiaceae</taxon>
        <taxon>Paraburkholderia</taxon>
    </lineage>
</organism>
<proteinExistence type="predicted"/>
<protein>
    <submittedName>
        <fullName evidence="1">Uncharacterized protein</fullName>
    </submittedName>
</protein>
<keyword evidence="2" id="KW-1185">Reference proteome</keyword>
<name>A0A1N7SXB1_9BURK</name>
<comment type="caution">
    <text evidence="1">The sequence shown here is derived from an EMBL/GenBank/DDBJ whole genome shotgun (WGS) entry which is preliminary data.</text>
</comment>
<sequence>MPTVSYATYRGYSIDVHVTPARSHSLGGAYRRFRVSWTVSSAGDESHEVTSFQEKFDFLSEEEAFRYGGKRAHTFIDSILSTPSQRSALGEGNETSWF</sequence>
<gene>
    <name evidence="1" type="ORF">BN2476_2020002</name>
</gene>